<evidence type="ECO:0000313" key="1">
    <source>
        <dbReference type="EMBL" id="KZV46750.1"/>
    </source>
</evidence>
<keyword evidence="2" id="KW-1185">Reference proteome</keyword>
<accession>A0A2Z7CIA3</accession>
<organism evidence="1 2">
    <name type="scientific">Dorcoceras hygrometricum</name>
    <dbReference type="NCBI Taxonomy" id="472368"/>
    <lineage>
        <taxon>Eukaryota</taxon>
        <taxon>Viridiplantae</taxon>
        <taxon>Streptophyta</taxon>
        <taxon>Embryophyta</taxon>
        <taxon>Tracheophyta</taxon>
        <taxon>Spermatophyta</taxon>
        <taxon>Magnoliopsida</taxon>
        <taxon>eudicotyledons</taxon>
        <taxon>Gunneridae</taxon>
        <taxon>Pentapetalae</taxon>
        <taxon>asterids</taxon>
        <taxon>lamiids</taxon>
        <taxon>Lamiales</taxon>
        <taxon>Gesneriaceae</taxon>
        <taxon>Didymocarpoideae</taxon>
        <taxon>Trichosporeae</taxon>
        <taxon>Loxocarpinae</taxon>
        <taxon>Dorcoceras</taxon>
    </lineage>
</organism>
<dbReference type="Proteomes" id="UP000250235">
    <property type="component" value="Unassembled WGS sequence"/>
</dbReference>
<evidence type="ECO:0000313" key="2">
    <source>
        <dbReference type="Proteomes" id="UP000250235"/>
    </source>
</evidence>
<proteinExistence type="predicted"/>
<sequence>MWRKASFNAVYRGSGVCHICEQYGNFSRVSPLAGTQHIVSPPQGPMDRLEAGNFLHSSRGWVDHSLEDRSSSLLLLADIALSVRLNEEATRVSQNFGALTTRFSRCACEQCSADALVESVARAIDRYDDVGVTHFLSSSPNPRRATVHRDISSLDFHRIQPLFLEIFVALNSPCLALSFATLLRRLNCAGSGNAKLLDFEAFESSLCLRSSASVSFWVSNSCRFELVVPEKSNAIVGAVTTGYECLPPSCDGLTGPDDHGPMISRLIDRGALGNQVGPSGSSAGRSPRP</sequence>
<reference evidence="1 2" key="1">
    <citation type="journal article" date="2015" name="Proc. Natl. Acad. Sci. U.S.A.">
        <title>The resurrection genome of Boea hygrometrica: A blueprint for survival of dehydration.</title>
        <authorList>
            <person name="Xiao L."/>
            <person name="Yang G."/>
            <person name="Zhang L."/>
            <person name="Yang X."/>
            <person name="Zhao S."/>
            <person name="Ji Z."/>
            <person name="Zhou Q."/>
            <person name="Hu M."/>
            <person name="Wang Y."/>
            <person name="Chen M."/>
            <person name="Xu Y."/>
            <person name="Jin H."/>
            <person name="Xiao X."/>
            <person name="Hu G."/>
            <person name="Bao F."/>
            <person name="Hu Y."/>
            <person name="Wan P."/>
            <person name="Li L."/>
            <person name="Deng X."/>
            <person name="Kuang T."/>
            <person name="Xiang C."/>
            <person name="Zhu J.K."/>
            <person name="Oliver M.J."/>
            <person name="He Y."/>
        </authorList>
    </citation>
    <scope>NUCLEOTIDE SEQUENCE [LARGE SCALE GENOMIC DNA]</scope>
    <source>
        <strain evidence="2">cv. XS01</strain>
    </source>
</reference>
<gene>
    <name evidence="1" type="ORF">F511_30188</name>
</gene>
<protein>
    <submittedName>
        <fullName evidence="1">Uncharacterized protein</fullName>
    </submittedName>
</protein>
<dbReference type="EMBL" id="KQ995386">
    <property type="protein sequence ID" value="KZV46750.1"/>
    <property type="molecule type" value="Genomic_DNA"/>
</dbReference>
<name>A0A2Z7CIA3_9LAMI</name>
<dbReference type="AlphaFoldDB" id="A0A2Z7CIA3"/>